<feature type="region of interest" description="Disordered" evidence="6">
    <location>
        <begin position="302"/>
        <end position="322"/>
    </location>
</feature>
<dbReference type="Pfam" id="PF15297">
    <property type="entry name" value="CKAP2_C"/>
    <property type="match status" value="2"/>
</dbReference>
<keyword evidence="4" id="KW-0597">Phosphoprotein</keyword>
<feature type="compositionally biased region" description="Polar residues" evidence="6">
    <location>
        <begin position="1"/>
        <end position="10"/>
    </location>
</feature>
<feature type="compositionally biased region" description="Polar residues" evidence="6">
    <location>
        <begin position="79"/>
        <end position="91"/>
    </location>
</feature>
<dbReference type="PANTHER" id="PTHR16076:SF8">
    <property type="entry name" value="CYTOSKELETON-ASSOCIATED PROTEIN 2"/>
    <property type="match status" value="1"/>
</dbReference>
<feature type="compositionally biased region" description="Polar residues" evidence="6">
    <location>
        <begin position="234"/>
        <end position="247"/>
    </location>
</feature>
<evidence type="ECO:0000256" key="2">
    <source>
        <dbReference type="ARBA" id="ARBA00009468"/>
    </source>
</evidence>
<keyword evidence="5" id="KW-0206">Cytoskeleton</keyword>
<feature type="compositionally biased region" description="Low complexity" evidence="6">
    <location>
        <begin position="160"/>
        <end position="177"/>
    </location>
</feature>
<dbReference type="InterPro" id="IPR026165">
    <property type="entry name" value="CKAP2_fam"/>
</dbReference>
<dbReference type="GO" id="GO:0007026">
    <property type="term" value="P:negative regulation of microtubule depolymerization"/>
    <property type="evidence" value="ECO:0007669"/>
    <property type="project" value="TreeGrafter"/>
</dbReference>
<dbReference type="Proteomes" id="UP000694523">
    <property type="component" value="Unplaced"/>
</dbReference>
<comment type="similarity">
    <text evidence="2">Belongs to the CKAP2 family.</text>
</comment>
<feature type="region of interest" description="Disordered" evidence="6">
    <location>
        <begin position="408"/>
        <end position="437"/>
    </location>
</feature>
<reference evidence="8" key="1">
    <citation type="submission" date="2025-08" db="UniProtKB">
        <authorList>
            <consortium name="Ensembl"/>
        </authorList>
    </citation>
    <scope>IDENTIFICATION</scope>
</reference>
<keyword evidence="3" id="KW-0963">Cytoplasm</keyword>
<feature type="compositionally biased region" description="Polar residues" evidence="6">
    <location>
        <begin position="178"/>
        <end position="189"/>
    </location>
</feature>
<dbReference type="AlphaFoldDB" id="A0A8C6WQJ6"/>
<organism evidence="8 9">
    <name type="scientific">Neogobius melanostomus</name>
    <name type="common">round goby</name>
    <dbReference type="NCBI Taxonomy" id="47308"/>
    <lineage>
        <taxon>Eukaryota</taxon>
        <taxon>Metazoa</taxon>
        <taxon>Chordata</taxon>
        <taxon>Craniata</taxon>
        <taxon>Vertebrata</taxon>
        <taxon>Euteleostomi</taxon>
        <taxon>Actinopterygii</taxon>
        <taxon>Neopterygii</taxon>
        <taxon>Teleostei</taxon>
        <taxon>Neoteleostei</taxon>
        <taxon>Acanthomorphata</taxon>
        <taxon>Gobiaria</taxon>
        <taxon>Gobiiformes</taxon>
        <taxon>Gobioidei</taxon>
        <taxon>Gobiidae</taxon>
        <taxon>Benthophilinae</taxon>
        <taxon>Neogobiini</taxon>
        <taxon>Neogobius</taxon>
    </lineage>
</organism>
<evidence type="ECO:0000313" key="8">
    <source>
        <dbReference type="Ensembl" id="ENSNMLP00000024578.1"/>
    </source>
</evidence>
<keyword evidence="9" id="KW-1185">Reference proteome</keyword>
<evidence type="ECO:0000256" key="3">
    <source>
        <dbReference type="ARBA" id="ARBA00022490"/>
    </source>
</evidence>
<feature type="region of interest" description="Disordered" evidence="6">
    <location>
        <begin position="62"/>
        <end position="210"/>
    </location>
</feature>
<comment type="subcellular location">
    <subcellularLocation>
        <location evidence="1">Cytoplasm</location>
        <location evidence="1">Cytoskeleton</location>
    </subcellularLocation>
</comment>
<feature type="domain" description="Cytoskeleton-associated protein 2 C-terminal" evidence="7">
    <location>
        <begin position="236"/>
        <end position="272"/>
    </location>
</feature>
<feature type="region of interest" description="Disordered" evidence="6">
    <location>
        <begin position="226"/>
        <end position="247"/>
    </location>
</feature>
<dbReference type="GO" id="GO:0015630">
    <property type="term" value="C:microtubule cytoskeleton"/>
    <property type="evidence" value="ECO:0007669"/>
    <property type="project" value="TreeGrafter"/>
</dbReference>
<dbReference type="PANTHER" id="PTHR16076">
    <property type="entry name" value="CYTOSKELETON ASSOCIATED PROTEIN 2-RELATED"/>
    <property type="match status" value="1"/>
</dbReference>
<reference evidence="8" key="2">
    <citation type="submission" date="2025-09" db="UniProtKB">
        <authorList>
            <consortium name="Ensembl"/>
        </authorList>
    </citation>
    <scope>IDENTIFICATION</scope>
</reference>
<feature type="compositionally biased region" description="Acidic residues" evidence="6">
    <location>
        <begin position="422"/>
        <end position="437"/>
    </location>
</feature>
<accession>A0A8C6WQJ6</accession>
<evidence type="ECO:0000256" key="5">
    <source>
        <dbReference type="ARBA" id="ARBA00023212"/>
    </source>
</evidence>
<feature type="compositionally biased region" description="Polar residues" evidence="6">
    <location>
        <begin position="150"/>
        <end position="159"/>
    </location>
</feature>
<name>A0A8C6WQJ6_9GOBI</name>
<feature type="domain" description="Cytoskeleton-associated protein 2 C-terminal" evidence="7">
    <location>
        <begin position="394"/>
        <end position="541"/>
    </location>
</feature>
<feature type="compositionally biased region" description="Basic and acidic residues" evidence="6">
    <location>
        <begin position="303"/>
        <end position="313"/>
    </location>
</feature>
<sequence>MESTTILRQNHTLKKKNKENVQPAPVVKSFIRQKAAVPPIHTNGNKNKILAKKGTVTTVKQVETRQNIPELSSGKATGLKSTATAKTQSHSQKTEQAAKFKKPAGEAPKPPPALQIPRSAPGTYKGKIVESKIGSIWKSSVPARNEEQKSNAQRMTNQNTGTRTTSAAGRGPTASTSRSVKPSISTFSSARPPARSVPTTVRPRNATVAQSRRCGTLIAKPKVPVTDTKASKPPVTSTVRQYRANSETAEEKRAKLAEWLASKGKTLKRPAMVPSAAKVKISNKPAAAPAPKSQMKALLTTKSRSEAEAKEPKPVTPALTTDDQELVQADKRTSLLLNTTLDLLENSDLDLPVDPQDGDRVDDIVINLCDALEALETPSQCDNELPQLKDECGDQGFETNEECKANVKSETPNNGMVKCEGDDQEVQDESEESDDDCYVDENIPPTEEASVVKYSVKTTPFLQSVKKTIDDEVCSSMSKRKNNIKDLKFLTPVRRSSRIHRQSSRLPTMLVDHDPCVSSLAELVMLDDDSNAYIYRKNPALLEDLPDQPRV</sequence>
<proteinExistence type="inferred from homology"/>
<evidence type="ECO:0000259" key="7">
    <source>
        <dbReference type="Pfam" id="PF15297"/>
    </source>
</evidence>
<evidence type="ECO:0000313" key="9">
    <source>
        <dbReference type="Proteomes" id="UP000694523"/>
    </source>
</evidence>
<protein>
    <submittedName>
        <fullName evidence="8">Si:ch211-266i6.3</fullName>
    </submittedName>
</protein>
<evidence type="ECO:0000256" key="6">
    <source>
        <dbReference type="SAM" id="MobiDB-lite"/>
    </source>
</evidence>
<feature type="region of interest" description="Disordered" evidence="6">
    <location>
        <begin position="1"/>
        <end position="20"/>
    </location>
</feature>
<dbReference type="Ensembl" id="ENSNMLT00000027493.1">
    <property type="protein sequence ID" value="ENSNMLP00000024578.1"/>
    <property type="gene ID" value="ENSNMLG00000015750.1"/>
</dbReference>
<evidence type="ECO:0000256" key="4">
    <source>
        <dbReference type="ARBA" id="ARBA00022553"/>
    </source>
</evidence>
<dbReference type="InterPro" id="IPR029197">
    <property type="entry name" value="CKAP2_C"/>
</dbReference>
<evidence type="ECO:0000256" key="1">
    <source>
        <dbReference type="ARBA" id="ARBA00004245"/>
    </source>
</evidence>